<evidence type="ECO:0000256" key="8">
    <source>
        <dbReference type="SAM" id="Phobius"/>
    </source>
</evidence>
<evidence type="ECO:0000313" key="11">
    <source>
        <dbReference type="Proteomes" id="UP001303760"/>
    </source>
</evidence>
<evidence type="ECO:0000256" key="4">
    <source>
        <dbReference type="ARBA" id="ARBA00022692"/>
    </source>
</evidence>
<evidence type="ECO:0000256" key="3">
    <source>
        <dbReference type="ARBA" id="ARBA00022448"/>
    </source>
</evidence>
<dbReference type="PANTHER" id="PTHR23501">
    <property type="entry name" value="MAJOR FACILITATOR SUPERFAMILY"/>
    <property type="match status" value="1"/>
</dbReference>
<dbReference type="GO" id="GO:0005886">
    <property type="term" value="C:plasma membrane"/>
    <property type="evidence" value="ECO:0007669"/>
    <property type="project" value="TreeGrafter"/>
</dbReference>
<dbReference type="GO" id="GO:0022857">
    <property type="term" value="F:transmembrane transporter activity"/>
    <property type="evidence" value="ECO:0007669"/>
    <property type="project" value="InterPro"/>
</dbReference>
<protein>
    <submittedName>
        <fullName evidence="10">MFS general substrate transporter</fullName>
    </submittedName>
</protein>
<reference evidence="10" key="1">
    <citation type="journal article" date="2023" name="Mol. Phylogenet. Evol.">
        <title>Genome-scale phylogeny and comparative genomics of the fungal order Sordariales.</title>
        <authorList>
            <person name="Hensen N."/>
            <person name="Bonometti L."/>
            <person name="Westerberg I."/>
            <person name="Brannstrom I.O."/>
            <person name="Guillou S."/>
            <person name="Cros-Aarteil S."/>
            <person name="Calhoun S."/>
            <person name="Haridas S."/>
            <person name="Kuo A."/>
            <person name="Mondo S."/>
            <person name="Pangilinan J."/>
            <person name="Riley R."/>
            <person name="LaButti K."/>
            <person name="Andreopoulos B."/>
            <person name="Lipzen A."/>
            <person name="Chen C."/>
            <person name="Yan M."/>
            <person name="Daum C."/>
            <person name="Ng V."/>
            <person name="Clum A."/>
            <person name="Steindorff A."/>
            <person name="Ohm R.A."/>
            <person name="Martin F."/>
            <person name="Silar P."/>
            <person name="Natvig D.O."/>
            <person name="Lalanne C."/>
            <person name="Gautier V."/>
            <person name="Ament-Velasquez S.L."/>
            <person name="Kruys A."/>
            <person name="Hutchinson M.I."/>
            <person name="Powell A.J."/>
            <person name="Barry K."/>
            <person name="Miller A.N."/>
            <person name="Grigoriev I.V."/>
            <person name="Debuchy R."/>
            <person name="Gladieux P."/>
            <person name="Hiltunen Thoren M."/>
            <person name="Johannesson H."/>
        </authorList>
    </citation>
    <scope>NUCLEOTIDE SEQUENCE</scope>
    <source>
        <strain evidence="10">CBS 532.94</strain>
    </source>
</reference>
<feature type="transmembrane region" description="Helical" evidence="8">
    <location>
        <begin position="381"/>
        <end position="401"/>
    </location>
</feature>
<keyword evidence="6 8" id="KW-0472">Membrane</keyword>
<feature type="compositionally biased region" description="Basic and acidic residues" evidence="7">
    <location>
        <begin position="481"/>
        <end position="506"/>
    </location>
</feature>
<feature type="transmembrane region" description="Helical" evidence="8">
    <location>
        <begin position="453"/>
        <end position="470"/>
    </location>
</feature>
<reference evidence="10" key="2">
    <citation type="submission" date="2023-05" db="EMBL/GenBank/DDBJ databases">
        <authorList>
            <consortium name="Lawrence Berkeley National Laboratory"/>
            <person name="Steindorff A."/>
            <person name="Hensen N."/>
            <person name="Bonometti L."/>
            <person name="Westerberg I."/>
            <person name="Brannstrom I.O."/>
            <person name="Guillou S."/>
            <person name="Cros-Aarteil S."/>
            <person name="Calhoun S."/>
            <person name="Haridas S."/>
            <person name="Kuo A."/>
            <person name="Mondo S."/>
            <person name="Pangilinan J."/>
            <person name="Riley R."/>
            <person name="Labutti K."/>
            <person name="Andreopoulos B."/>
            <person name="Lipzen A."/>
            <person name="Chen C."/>
            <person name="Yanf M."/>
            <person name="Daum C."/>
            <person name="Ng V."/>
            <person name="Clum A."/>
            <person name="Ohm R."/>
            <person name="Martin F."/>
            <person name="Silar P."/>
            <person name="Natvig D."/>
            <person name="Lalanne C."/>
            <person name="Gautier V."/>
            <person name="Ament-Velasquez S.L."/>
            <person name="Kruys A."/>
            <person name="Hutchinson M.I."/>
            <person name="Powell A.J."/>
            <person name="Barry K."/>
            <person name="Miller A.N."/>
            <person name="Grigoriev I.V."/>
            <person name="Debuchy R."/>
            <person name="Gladieux P."/>
            <person name="Thoren M.H."/>
            <person name="Johannesson H."/>
        </authorList>
    </citation>
    <scope>NUCLEOTIDE SEQUENCE</scope>
    <source>
        <strain evidence="10">CBS 532.94</strain>
    </source>
</reference>
<evidence type="ECO:0000256" key="7">
    <source>
        <dbReference type="SAM" id="MobiDB-lite"/>
    </source>
</evidence>
<evidence type="ECO:0000256" key="2">
    <source>
        <dbReference type="ARBA" id="ARBA00007520"/>
    </source>
</evidence>
<dbReference type="EMBL" id="MU860472">
    <property type="protein sequence ID" value="KAK4233806.1"/>
    <property type="molecule type" value="Genomic_DNA"/>
</dbReference>
<dbReference type="Gene3D" id="1.20.1720.10">
    <property type="entry name" value="Multidrug resistance protein D"/>
    <property type="match status" value="1"/>
</dbReference>
<evidence type="ECO:0000256" key="6">
    <source>
        <dbReference type="ARBA" id="ARBA00023136"/>
    </source>
</evidence>
<evidence type="ECO:0000259" key="9">
    <source>
        <dbReference type="PROSITE" id="PS50850"/>
    </source>
</evidence>
<dbReference type="InterPro" id="IPR010573">
    <property type="entry name" value="MFS_Str1/Tri12-like"/>
</dbReference>
<feature type="domain" description="Major facilitator superfamily (MFS) profile" evidence="9">
    <location>
        <begin position="53"/>
        <end position="475"/>
    </location>
</feature>
<comment type="caution">
    <text evidence="10">The sequence shown here is derived from an EMBL/GenBank/DDBJ whole genome shotgun (WGS) entry which is preliminary data.</text>
</comment>
<evidence type="ECO:0000256" key="1">
    <source>
        <dbReference type="ARBA" id="ARBA00004141"/>
    </source>
</evidence>
<keyword evidence="11" id="KW-1185">Reference proteome</keyword>
<feature type="transmembrane region" description="Helical" evidence="8">
    <location>
        <begin position="307"/>
        <end position="326"/>
    </location>
</feature>
<dbReference type="InterPro" id="IPR036259">
    <property type="entry name" value="MFS_trans_sf"/>
</dbReference>
<gene>
    <name evidence="10" type="ORF">C8A03DRAFT_38454</name>
</gene>
<feature type="compositionally biased region" description="Polar residues" evidence="7">
    <location>
        <begin position="1"/>
        <end position="23"/>
    </location>
</feature>
<feature type="region of interest" description="Disordered" evidence="7">
    <location>
        <begin position="481"/>
        <end position="512"/>
    </location>
</feature>
<evidence type="ECO:0000313" key="10">
    <source>
        <dbReference type="EMBL" id="KAK4233806.1"/>
    </source>
</evidence>
<keyword evidence="5 8" id="KW-1133">Transmembrane helix</keyword>
<accession>A0AAN7H3X9</accession>
<feature type="transmembrane region" description="Helical" evidence="8">
    <location>
        <begin position="245"/>
        <end position="263"/>
    </location>
</feature>
<evidence type="ECO:0000256" key="5">
    <source>
        <dbReference type="ARBA" id="ARBA00022989"/>
    </source>
</evidence>
<feature type="transmembrane region" description="Helical" evidence="8">
    <location>
        <begin position="149"/>
        <end position="170"/>
    </location>
</feature>
<dbReference type="PRINTS" id="PR01036">
    <property type="entry name" value="TCRTETB"/>
</dbReference>
<feature type="transmembrane region" description="Helical" evidence="8">
    <location>
        <begin position="213"/>
        <end position="233"/>
    </location>
</feature>
<dbReference type="SUPFAM" id="SSF103473">
    <property type="entry name" value="MFS general substrate transporter"/>
    <property type="match status" value="1"/>
</dbReference>
<dbReference type="Pfam" id="PF06609">
    <property type="entry name" value="TRI12"/>
    <property type="match status" value="1"/>
</dbReference>
<dbReference type="InterPro" id="IPR011701">
    <property type="entry name" value="MFS"/>
</dbReference>
<dbReference type="Pfam" id="PF07690">
    <property type="entry name" value="MFS_1"/>
    <property type="match status" value="1"/>
</dbReference>
<keyword evidence="3" id="KW-0813">Transport</keyword>
<feature type="region of interest" description="Disordered" evidence="7">
    <location>
        <begin position="1"/>
        <end position="42"/>
    </location>
</feature>
<sequence length="512" mass="53204">MTTATSESSMEKNINGAATSASGGSEVAGPEKDATTTTTATAPKRSAGKTALIMLALCLAVFLAALNSVVITVALPTIARELGASDSGYAWIGSAYLLTVAALIPFWGKVSNIFGRKPMLIIANAIFMVGSLVAALAKSLTMLIAGRAVQGLGGGGLITLVNICVGDLFSPREIGMYLGIIVNLPIDGLSLIMLTLFLNIHTPKTPLIMGLKAIDWLGSITMTGTTLMFLFGLEFGGVDAPWNSAKVICLVFGVLTYAVFGVIERSCRPSRPRCLAILAGVWTLPVAITPAVASIVNGIVIRATGRYLEIIRVCMALLSLALGLFISFPGYASRPRIIIFQIIVGVAVGLPMQALIMAIQVQLPQQDVAVGTSTLGFVRQMATAISVVIGQVIFQSVLANHSDGVRAAGIPESLVSTLSGGSSIAAADVSAALPDAQRAVYDAAVSDSMSKMWIFYCASAGIGLLASFGIRKVALSDKHVETKTGLEAEGEKSELPGEAAKRHEGSSEDSLV</sequence>
<dbReference type="InterPro" id="IPR020846">
    <property type="entry name" value="MFS_dom"/>
</dbReference>
<feature type="transmembrane region" description="Helical" evidence="8">
    <location>
        <begin position="51"/>
        <end position="76"/>
    </location>
</feature>
<name>A0AAN7H3X9_9PEZI</name>
<keyword evidence="4 8" id="KW-0812">Transmembrane</keyword>
<dbReference type="Proteomes" id="UP001303760">
    <property type="component" value="Unassembled WGS sequence"/>
</dbReference>
<dbReference type="AlphaFoldDB" id="A0AAN7H3X9"/>
<feature type="transmembrane region" description="Helical" evidence="8">
    <location>
        <begin position="119"/>
        <end position="137"/>
    </location>
</feature>
<dbReference type="PANTHER" id="PTHR23501:SF102">
    <property type="entry name" value="DRUG TRANSPORTER, PUTATIVE (AFU_ORTHOLOGUE AFUA_3G08530)-RELATED"/>
    <property type="match status" value="1"/>
</dbReference>
<proteinExistence type="inferred from homology"/>
<feature type="transmembrane region" description="Helical" evidence="8">
    <location>
        <begin position="275"/>
        <end position="301"/>
    </location>
</feature>
<dbReference type="PROSITE" id="PS50850">
    <property type="entry name" value="MFS"/>
    <property type="match status" value="1"/>
</dbReference>
<comment type="subcellular location">
    <subcellularLocation>
        <location evidence="1">Membrane</location>
        <topology evidence="1">Multi-pass membrane protein</topology>
    </subcellularLocation>
</comment>
<comment type="similarity">
    <text evidence="2">Belongs to the major facilitator superfamily. TCR/Tet family.</text>
</comment>
<feature type="transmembrane region" description="Helical" evidence="8">
    <location>
        <begin position="176"/>
        <end position="201"/>
    </location>
</feature>
<feature type="transmembrane region" description="Helical" evidence="8">
    <location>
        <begin position="338"/>
        <end position="361"/>
    </location>
</feature>
<feature type="transmembrane region" description="Helical" evidence="8">
    <location>
        <begin position="88"/>
        <end position="107"/>
    </location>
</feature>
<organism evidence="10 11">
    <name type="scientific">Achaetomium macrosporum</name>
    <dbReference type="NCBI Taxonomy" id="79813"/>
    <lineage>
        <taxon>Eukaryota</taxon>
        <taxon>Fungi</taxon>
        <taxon>Dikarya</taxon>
        <taxon>Ascomycota</taxon>
        <taxon>Pezizomycotina</taxon>
        <taxon>Sordariomycetes</taxon>
        <taxon>Sordariomycetidae</taxon>
        <taxon>Sordariales</taxon>
        <taxon>Chaetomiaceae</taxon>
        <taxon>Achaetomium</taxon>
    </lineage>
</organism>